<dbReference type="OrthoDB" id="3236193at2"/>
<sequence length="207" mass="22460">MFIDLDWTTVITADSSLVLDRNHLASMSRASLRRAADRVASFLDAVLATDTEIDWNDGRVELFLSATGDQEPEDIGQSAGWGDSFVEANDPSDDTEWQVESLLALLADLGRIGRLGVEGIDLKAGTCTPSDKTVINMAGWDPLVEQVNTYLDLLDNASAFRTGFVTIRSEHRVLQLDAEHVRDITCGTAIALGLVTLRCMSACLTNG</sequence>
<accession>A0A430FJA1</accession>
<dbReference type="Proteomes" id="UP000287470">
    <property type="component" value="Unassembled WGS sequence"/>
</dbReference>
<dbReference type="RefSeq" id="WP_125968993.1">
    <property type="nucleotide sequence ID" value="NZ_QXGK01000021.1"/>
</dbReference>
<gene>
    <name evidence="1" type="ORF">D2E24_1733</name>
</gene>
<name>A0A430FJA1_9BIFI</name>
<protein>
    <submittedName>
        <fullName evidence="1">Uncharacterized protein</fullName>
    </submittedName>
</protein>
<evidence type="ECO:0000313" key="1">
    <source>
        <dbReference type="EMBL" id="RSX52964.1"/>
    </source>
</evidence>
<dbReference type="AlphaFoldDB" id="A0A430FJA1"/>
<dbReference type="EMBL" id="QXGK01000021">
    <property type="protein sequence ID" value="RSX52964.1"/>
    <property type="molecule type" value="Genomic_DNA"/>
</dbReference>
<keyword evidence="2" id="KW-1185">Reference proteome</keyword>
<comment type="caution">
    <text evidence="1">The sequence shown here is derived from an EMBL/GenBank/DDBJ whole genome shotgun (WGS) entry which is preliminary data.</text>
</comment>
<evidence type="ECO:0000313" key="2">
    <source>
        <dbReference type="Proteomes" id="UP000287470"/>
    </source>
</evidence>
<organism evidence="1 2">
    <name type="scientific">Bifidobacterium samirii</name>
    <dbReference type="NCBI Taxonomy" id="2306974"/>
    <lineage>
        <taxon>Bacteria</taxon>
        <taxon>Bacillati</taxon>
        <taxon>Actinomycetota</taxon>
        <taxon>Actinomycetes</taxon>
        <taxon>Bifidobacteriales</taxon>
        <taxon>Bifidobacteriaceae</taxon>
        <taxon>Bifidobacterium</taxon>
    </lineage>
</organism>
<proteinExistence type="predicted"/>
<reference evidence="1 2" key="1">
    <citation type="submission" date="2018-09" db="EMBL/GenBank/DDBJ databases">
        <title>Characterization of the phylogenetic diversity of five novel species belonging to the genus Bifidobacterium.</title>
        <authorList>
            <person name="Lugli G.A."/>
            <person name="Duranti S."/>
            <person name="Milani C."/>
        </authorList>
    </citation>
    <scope>NUCLEOTIDE SEQUENCE [LARGE SCALE GENOMIC DNA]</scope>
    <source>
        <strain evidence="1 2">2033B</strain>
    </source>
</reference>